<evidence type="ECO:0000256" key="4">
    <source>
        <dbReference type="ARBA" id="ARBA00022722"/>
    </source>
</evidence>
<sequence length="373" mass="43409">MFDQKIINDIQNIIGYTFKNQELLEQAFTRRSYSMENGGEHNEVLEFIGDKALDIAIVKILSEEFGYFNKSEQRRSNYYYSPKVYDGTFSSDKDEGELTEIKKRIVKKTTLSDAIDNLGLQHYLIMGRGDRKKHVERSNSTKEDLFEAIIGAIALDSRWDINMIQETVENMIEIDDIIGSDEDSYIEEIQNWSLKHYDVLPDYSVCNYLPSEMNIGTPDWAKPNTMWSLINQFKRGVFDSNTQYASLLILEDVPCCFIGYGNSKNQAKEEASRLAYEYLDEHDLLWTIQDEIENPCKRMSVNQLETLARRGYFSLPTYNFYEDHDEDGNPVWKCECHIDEENIFCWSTASSKKDAKKDAAWGMLKHVLDMEEN</sequence>
<dbReference type="AlphaFoldDB" id="E7MN03"/>
<dbReference type="OrthoDB" id="9805026at2"/>
<dbReference type="PANTHER" id="PTHR14950">
    <property type="entry name" value="DICER-RELATED"/>
    <property type="match status" value="1"/>
</dbReference>
<dbReference type="CDD" id="cd00048">
    <property type="entry name" value="DSRM_SF"/>
    <property type="match status" value="1"/>
</dbReference>
<proteinExistence type="inferred from homology"/>
<keyword evidence="9 11" id="KW-0694">RNA-binding</keyword>
<evidence type="ECO:0000256" key="6">
    <source>
        <dbReference type="ARBA" id="ARBA00022759"/>
    </source>
</evidence>
<keyword evidence="11" id="KW-0963">Cytoplasm</keyword>
<comment type="cofactor">
    <cofactor evidence="11">
        <name>Mg(2+)</name>
        <dbReference type="ChEBI" id="CHEBI:18420"/>
    </cofactor>
</comment>
<dbReference type="InterPro" id="IPR000999">
    <property type="entry name" value="RNase_III_dom"/>
</dbReference>
<keyword evidence="11" id="KW-0819">tRNA processing</keyword>
<evidence type="ECO:0000259" key="12">
    <source>
        <dbReference type="PROSITE" id="PS50137"/>
    </source>
</evidence>
<dbReference type="EC" id="3.1.26.3" evidence="11"/>
<evidence type="ECO:0000313" key="15">
    <source>
        <dbReference type="Proteomes" id="UP000004097"/>
    </source>
</evidence>
<dbReference type="HOGENOM" id="CLU_775860_0_0_9"/>
<comment type="function">
    <text evidence="10 11">Digests double-stranded RNA. Involved in the processing of primary rRNA transcript to yield the immediate precursors to the large and small rRNAs (23S and 16S). Processes some mRNAs, and tRNAs when they are encoded in the rRNA operon. Processes pre-crRNA and tracrRNA of type II CRISPR loci if present in the organism.</text>
</comment>
<comment type="similarity">
    <text evidence="2">Belongs to the ribonuclease III family.</text>
</comment>
<dbReference type="RefSeq" id="WP_006525756.1">
    <property type="nucleotide sequence ID" value="NZ_GL637659.1"/>
</dbReference>
<feature type="domain" description="RNase III" evidence="13">
    <location>
        <begin position="7"/>
        <end position="158"/>
    </location>
</feature>
<comment type="subunit">
    <text evidence="11">Homodimer.</text>
</comment>
<keyword evidence="11" id="KW-0698">rRNA processing</keyword>
<feature type="domain" description="DRBM" evidence="12">
    <location>
        <begin position="299"/>
        <end position="369"/>
    </location>
</feature>
<name>E7MN03_9FIRM</name>
<dbReference type="GO" id="GO:0008033">
    <property type="term" value="P:tRNA processing"/>
    <property type="evidence" value="ECO:0007669"/>
    <property type="project" value="UniProtKB-KW"/>
</dbReference>
<keyword evidence="3 11" id="KW-0507">mRNA processing</keyword>
<dbReference type="CDD" id="cd00593">
    <property type="entry name" value="RIBOc"/>
    <property type="match status" value="1"/>
</dbReference>
<dbReference type="eggNOG" id="COG0571">
    <property type="taxonomic scope" value="Bacteria"/>
</dbReference>
<feature type="binding site" evidence="11">
    <location>
        <position position="147"/>
    </location>
    <ligand>
        <name>Mg(2+)</name>
        <dbReference type="ChEBI" id="CHEBI:18420"/>
    </ligand>
</feature>
<keyword evidence="6 11" id="KW-0255">Endonuclease</keyword>
<dbReference type="InterPro" id="IPR014720">
    <property type="entry name" value="dsRBD_dom"/>
</dbReference>
<keyword evidence="4 11" id="KW-0540">Nuclease</keyword>
<comment type="subcellular location">
    <subcellularLocation>
        <location evidence="11">Cytoplasm</location>
    </subcellularLocation>
</comment>
<feature type="active site" evidence="11">
    <location>
        <position position="147"/>
    </location>
</feature>
<dbReference type="SMART" id="SM00535">
    <property type="entry name" value="RIBOc"/>
    <property type="match status" value="1"/>
</dbReference>
<evidence type="ECO:0000256" key="8">
    <source>
        <dbReference type="ARBA" id="ARBA00022842"/>
    </source>
</evidence>
<dbReference type="Pfam" id="PF00035">
    <property type="entry name" value="dsrm"/>
    <property type="match status" value="1"/>
</dbReference>
<dbReference type="GO" id="GO:0004525">
    <property type="term" value="F:ribonuclease III activity"/>
    <property type="evidence" value="ECO:0007669"/>
    <property type="project" value="UniProtKB-UniRule"/>
</dbReference>
<evidence type="ECO:0000256" key="3">
    <source>
        <dbReference type="ARBA" id="ARBA00022664"/>
    </source>
</evidence>
<evidence type="ECO:0000259" key="13">
    <source>
        <dbReference type="PROSITE" id="PS50142"/>
    </source>
</evidence>
<keyword evidence="11" id="KW-0699">rRNA-binding</keyword>
<accession>E7MN03</accession>
<dbReference type="HAMAP" id="MF_00104">
    <property type="entry name" value="RNase_III"/>
    <property type="match status" value="1"/>
</dbReference>
<feature type="active site" evidence="11">
    <location>
        <position position="50"/>
    </location>
</feature>
<dbReference type="InterPro" id="IPR011907">
    <property type="entry name" value="RNase_III"/>
</dbReference>
<feature type="binding site" evidence="11">
    <location>
        <position position="144"/>
    </location>
    <ligand>
        <name>Mg(2+)</name>
        <dbReference type="ChEBI" id="CHEBI:18420"/>
    </ligand>
</feature>
<organism evidence="14 15">
    <name type="scientific">Solobacterium moorei F0204</name>
    <dbReference type="NCBI Taxonomy" id="706433"/>
    <lineage>
        <taxon>Bacteria</taxon>
        <taxon>Bacillati</taxon>
        <taxon>Bacillota</taxon>
        <taxon>Erysipelotrichia</taxon>
        <taxon>Erysipelotrichales</taxon>
        <taxon>Erysipelotrichaceae</taxon>
        <taxon>Solobacterium</taxon>
    </lineage>
</organism>
<dbReference type="InterPro" id="IPR036389">
    <property type="entry name" value="RNase_III_sf"/>
</dbReference>
<evidence type="ECO:0000256" key="5">
    <source>
        <dbReference type="ARBA" id="ARBA00022723"/>
    </source>
</evidence>
<keyword evidence="7 11" id="KW-0378">Hydrolase</keyword>
<keyword evidence="15" id="KW-1185">Reference proteome</keyword>
<dbReference type="Pfam" id="PF14622">
    <property type="entry name" value="Ribonucleas_3_3"/>
    <property type="match status" value="1"/>
</dbReference>
<protein>
    <recommendedName>
        <fullName evidence="11">Ribonuclease 3</fullName>
        <ecNumber evidence="11">3.1.26.3</ecNumber>
    </recommendedName>
    <alternativeName>
        <fullName evidence="11">Ribonuclease III</fullName>
        <shortName evidence="11">RNase III</shortName>
    </alternativeName>
</protein>
<dbReference type="Proteomes" id="UP000004097">
    <property type="component" value="Unassembled WGS sequence"/>
</dbReference>
<dbReference type="SMART" id="SM00358">
    <property type="entry name" value="DSRM"/>
    <property type="match status" value="1"/>
</dbReference>
<evidence type="ECO:0000313" key="14">
    <source>
        <dbReference type="EMBL" id="EFW24513.1"/>
    </source>
</evidence>
<dbReference type="GO" id="GO:0046872">
    <property type="term" value="F:metal ion binding"/>
    <property type="evidence" value="ECO:0007669"/>
    <property type="project" value="UniProtKB-KW"/>
</dbReference>
<dbReference type="SUPFAM" id="SSF69065">
    <property type="entry name" value="RNase III domain-like"/>
    <property type="match status" value="1"/>
</dbReference>
<comment type="catalytic activity">
    <reaction evidence="1 11">
        <text>Endonucleolytic cleavage to 5'-phosphomonoester.</text>
        <dbReference type="EC" id="3.1.26.3"/>
    </reaction>
</comment>
<evidence type="ECO:0000256" key="10">
    <source>
        <dbReference type="ARBA" id="ARBA00049596"/>
    </source>
</evidence>
<dbReference type="PROSITE" id="PS50142">
    <property type="entry name" value="RNASE_3_2"/>
    <property type="match status" value="1"/>
</dbReference>
<dbReference type="PANTHER" id="PTHR14950:SF37">
    <property type="entry name" value="ENDORIBONUCLEASE DICER"/>
    <property type="match status" value="1"/>
</dbReference>
<dbReference type="GO" id="GO:0006364">
    <property type="term" value="P:rRNA processing"/>
    <property type="evidence" value="ECO:0007669"/>
    <property type="project" value="UniProtKB-UniRule"/>
</dbReference>
<dbReference type="SUPFAM" id="SSF54768">
    <property type="entry name" value="dsRNA-binding domain-like"/>
    <property type="match status" value="2"/>
</dbReference>
<feature type="binding site" evidence="11">
    <location>
        <position position="46"/>
    </location>
    <ligand>
        <name>Mg(2+)</name>
        <dbReference type="ChEBI" id="CHEBI:18420"/>
    </ligand>
</feature>
<evidence type="ECO:0000256" key="7">
    <source>
        <dbReference type="ARBA" id="ARBA00022801"/>
    </source>
</evidence>
<dbReference type="PROSITE" id="PS50137">
    <property type="entry name" value="DS_RBD"/>
    <property type="match status" value="1"/>
</dbReference>
<dbReference type="GO" id="GO:0005737">
    <property type="term" value="C:cytoplasm"/>
    <property type="evidence" value="ECO:0007669"/>
    <property type="project" value="UniProtKB-SubCell"/>
</dbReference>
<evidence type="ECO:0000256" key="1">
    <source>
        <dbReference type="ARBA" id="ARBA00000109"/>
    </source>
</evidence>
<keyword evidence="8 11" id="KW-0460">Magnesium</keyword>
<reference evidence="14 15" key="1">
    <citation type="submission" date="2010-08" db="EMBL/GenBank/DDBJ databases">
        <authorList>
            <person name="Weinstock G."/>
            <person name="Sodergren E."/>
            <person name="Clifton S."/>
            <person name="Fulton L."/>
            <person name="Fulton B."/>
            <person name="Courtney L."/>
            <person name="Fronick C."/>
            <person name="Harrison M."/>
            <person name="Strong C."/>
            <person name="Farmer C."/>
            <person name="Delahaunty K."/>
            <person name="Markovic C."/>
            <person name="Hall O."/>
            <person name="Minx P."/>
            <person name="Tomlinson C."/>
            <person name="Mitreva M."/>
            <person name="Hou S."/>
            <person name="Chen J."/>
            <person name="Wollam A."/>
            <person name="Pepin K.H."/>
            <person name="Johnson M."/>
            <person name="Bhonagiri V."/>
            <person name="Zhang X."/>
            <person name="Suruliraj S."/>
            <person name="Warren W."/>
            <person name="Chinwalla A."/>
            <person name="Mardis E.R."/>
            <person name="Wilson R.K."/>
        </authorList>
    </citation>
    <scope>NUCLEOTIDE SEQUENCE [LARGE SCALE GENOMIC DNA]</scope>
    <source>
        <strain evidence="14 15">F0204</strain>
    </source>
</reference>
<dbReference type="Gene3D" id="3.30.160.20">
    <property type="match status" value="1"/>
</dbReference>
<dbReference type="GO" id="GO:0019843">
    <property type="term" value="F:rRNA binding"/>
    <property type="evidence" value="ECO:0007669"/>
    <property type="project" value="UniProtKB-KW"/>
</dbReference>
<gene>
    <name evidence="11 14" type="primary">rnc</name>
    <name evidence="14" type="ORF">HMPREF9430_00921</name>
</gene>
<evidence type="ECO:0000256" key="9">
    <source>
        <dbReference type="ARBA" id="ARBA00022884"/>
    </source>
</evidence>
<dbReference type="GO" id="GO:0006397">
    <property type="term" value="P:mRNA processing"/>
    <property type="evidence" value="ECO:0007669"/>
    <property type="project" value="UniProtKB-UniRule"/>
</dbReference>
<evidence type="ECO:0000256" key="2">
    <source>
        <dbReference type="ARBA" id="ARBA00010183"/>
    </source>
</evidence>
<evidence type="ECO:0000256" key="11">
    <source>
        <dbReference type="HAMAP-Rule" id="MF_00104"/>
    </source>
</evidence>
<comment type="caution">
    <text evidence="14">The sequence shown here is derived from an EMBL/GenBank/DDBJ whole genome shotgun (WGS) entry which is preliminary data.</text>
</comment>
<dbReference type="Gene3D" id="1.10.1520.10">
    <property type="entry name" value="Ribonuclease III domain"/>
    <property type="match status" value="1"/>
</dbReference>
<keyword evidence="5 11" id="KW-0479">Metal-binding</keyword>
<dbReference type="STRING" id="706433.HMPREF9430_00921"/>
<dbReference type="EMBL" id="AECQ01000019">
    <property type="protein sequence ID" value="EFW24513.1"/>
    <property type="molecule type" value="Genomic_DNA"/>
</dbReference>